<keyword evidence="2" id="KW-1185">Reference proteome</keyword>
<evidence type="ECO:0000313" key="2">
    <source>
        <dbReference type="Proteomes" id="UP000233781"/>
    </source>
</evidence>
<organism evidence="1 2">
    <name type="scientific">Phycicoccus duodecadis</name>
    <dbReference type="NCBI Taxonomy" id="173053"/>
    <lineage>
        <taxon>Bacteria</taxon>
        <taxon>Bacillati</taxon>
        <taxon>Actinomycetota</taxon>
        <taxon>Actinomycetes</taxon>
        <taxon>Micrococcales</taxon>
        <taxon>Intrasporangiaceae</taxon>
        <taxon>Phycicoccus</taxon>
    </lineage>
</organism>
<comment type="caution">
    <text evidence="1">The sequence shown here is derived from an EMBL/GenBank/DDBJ whole genome shotgun (WGS) entry which is preliminary data.</text>
</comment>
<evidence type="ECO:0008006" key="3">
    <source>
        <dbReference type="Google" id="ProtNLM"/>
    </source>
</evidence>
<name>A0A2N3YIN4_9MICO</name>
<dbReference type="OrthoDB" id="9801244at2"/>
<protein>
    <recommendedName>
        <fullName evidence="3">Sugar lactone lactonase YvrE</fullName>
    </recommendedName>
</protein>
<dbReference type="Proteomes" id="UP000233781">
    <property type="component" value="Unassembled WGS sequence"/>
</dbReference>
<accession>A0A2N3YIN4</accession>
<gene>
    <name evidence="1" type="ORF">ATL31_1532</name>
</gene>
<dbReference type="SUPFAM" id="SSF63829">
    <property type="entry name" value="Calcium-dependent phosphotriesterase"/>
    <property type="match status" value="1"/>
</dbReference>
<dbReference type="EMBL" id="PJNE01000001">
    <property type="protein sequence ID" value="PKW26714.1"/>
    <property type="molecule type" value="Genomic_DNA"/>
</dbReference>
<sequence length="302" mass="30901">MRVAVAAAVALLVAVGVLVDVGLTSGAADPATVVRTTYGAGAPLCSVTDARLGGISGMAVTDDQLWVVDDRGAVVYRLDDRCRVAATFDLAPVLKKRGVVLSDVEDLVLGPEGRLWLADVGGNRASRSGVQLVGWVPGTDDVRRVVLDYPSGTYDAEAVLIGSDGRAVVVTKVGFGPATVFATDTPLVDGATIPLVRRGTVDVDPTGAGGTAARLVTGAAVARSGVFVVLRTYAAAWEYDVPDGDIAEALVGGTPRRVALPESRQGEAIAYDTAGTALLATTEGLPAAVDRVPVTRVRVPAS</sequence>
<dbReference type="RefSeq" id="WP_101395240.1">
    <property type="nucleotide sequence ID" value="NZ_PJNE01000001.1"/>
</dbReference>
<evidence type="ECO:0000313" key="1">
    <source>
        <dbReference type="EMBL" id="PKW26714.1"/>
    </source>
</evidence>
<reference evidence="1 2" key="1">
    <citation type="submission" date="2017-12" db="EMBL/GenBank/DDBJ databases">
        <title>Sequencing the genomes of 1000 Actinobacteria strains.</title>
        <authorList>
            <person name="Klenk H.-P."/>
        </authorList>
    </citation>
    <scope>NUCLEOTIDE SEQUENCE [LARGE SCALE GENOMIC DNA]</scope>
    <source>
        <strain evidence="1 2">DSM 12806</strain>
    </source>
</reference>
<proteinExistence type="predicted"/>
<dbReference type="AlphaFoldDB" id="A0A2N3YIN4"/>